<protein>
    <submittedName>
        <fullName evidence="2">Uncharacterized protein</fullName>
    </submittedName>
</protein>
<feature type="signal peptide" evidence="1">
    <location>
        <begin position="1"/>
        <end position="18"/>
    </location>
</feature>
<dbReference type="EMBL" id="CP001739">
    <property type="protein sequence ID" value="ACZ08502.1"/>
    <property type="molecule type" value="Genomic_DNA"/>
</dbReference>
<keyword evidence="1" id="KW-0732">Signal</keyword>
<accession>D1AIB8</accession>
<sequence>MRKIIFLIFLCLFLAVNADTENVKFMDNIKEEAKKLGAGEIKRCKMMPEKERQLWAANYTGRAEELNSVIKILGEDVKKAYEAKNNFAAEEGKKTIDLLIRRTAVYLYFNGIYRDNCNSGEIDELFDNMFFE</sequence>
<dbReference type="RefSeq" id="WP_012861098.1">
    <property type="nucleotide sequence ID" value="NC_013517.1"/>
</dbReference>
<evidence type="ECO:0000313" key="3">
    <source>
        <dbReference type="Proteomes" id="UP000000845"/>
    </source>
</evidence>
<dbReference type="STRING" id="526218.Sterm_1644"/>
<organism evidence="2 3">
    <name type="scientific">Sebaldella termitidis (strain ATCC 33386 / NCTC 11300)</name>
    <dbReference type="NCBI Taxonomy" id="526218"/>
    <lineage>
        <taxon>Bacteria</taxon>
        <taxon>Fusobacteriati</taxon>
        <taxon>Fusobacteriota</taxon>
        <taxon>Fusobacteriia</taxon>
        <taxon>Fusobacteriales</taxon>
        <taxon>Leptotrichiaceae</taxon>
        <taxon>Sebaldella</taxon>
    </lineage>
</organism>
<dbReference type="Proteomes" id="UP000000845">
    <property type="component" value="Chromosome"/>
</dbReference>
<feature type="chain" id="PRO_5003020817" evidence="1">
    <location>
        <begin position="19"/>
        <end position="132"/>
    </location>
</feature>
<gene>
    <name evidence="2" type="ordered locus">Sterm_1644</name>
</gene>
<proteinExistence type="predicted"/>
<name>D1AIB8_SEBTE</name>
<reference evidence="3" key="1">
    <citation type="submission" date="2009-09" db="EMBL/GenBank/DDBJ databases">
        <title>The complete chromosome of Sebaldella termitidis ATCC 33386.</title>
        <authorList>
            <consortium name="US DOE Joint Genome Institute (JGI-PGF)"/>
            <person name="Lucas S."/>
            <person name="Copeland A."/>
            <person name="Lapidus A."/>
            <person name="Glavina del Rio T."/>
            <person name="Dalin E."/>
            <person name="Tice H."/>
            <person name="Bruce D."/>
            <person name="Goodwin L."/>
            <person name="Pitluck S."/>
            <person name="Kyrpides N."/>
            <person name="Mavromatis K."/>
            <person name="Ivanova N."/>
            <person name="Mikhailova N."/>
            <person name="Sims D."/>
            <person name="Meincke L."/>
            <person name="Brettin T."/>
            <person name="Detter J.C."/>
            <person name="Han C."/>
            <person name="Larimer F."/>
            <person name="Land M."/>
            <person name="Hauser L."/>
            <person name="Markowitz V."/>
            <person name="Cheng J.F."/>
            <person name="Hugenholtz P."/>
            <person name="Woyke T."/>
            <person name="Wu D."/>
            <person name="Eisen J.A."/>
        </authorList>
    </citation>
    <scope>NUCLEOTIDE SEQUENCE [LARGE SCALE GENOMIC DNA]</scope>
    <source>
        <strain evidence="3">ATCC 33386 / NCTC 11300</strain>
    </source>
</reference>
<dbReference type="AlphaFoldDB" id="D1AIB8"/>
<evidence type="ECO:0000313" key="2">
    <source>
        <dbReference type="EMBL" id="ACZ08502.1"/>
    </source>
</evidence>
<dbReference type="HOGENOM" id="CLU_1915648_0_0_0"/>
<reference evidence="2 3" key="2">
    <citation type="journal article" date="2010" name="Stand. Genomic Sci.">
        <title>Complete genome sequence of Sebaldella termitidis type strain (NCTC 11300).</title>
        <authorList>
            <person name="Harmon-Smith M."/>
            <person name="Celia L."/>
            <person name="Chertkov O."/>
            <person name="Lapidus A."/>
            <person name="Copeland A."/>
            <person name="Glavina Del Rio T."/>
            <person name="Nolan M."/>
            <person name="Lucas S."/>
            <person name="Tice H."/>
            <person name="Cheng J.F."/>
            <person name="Han C."/>
            <person name="Detter J.C."/>
            <person name="Bruce D."/>
            <person name="Goodwin L."/>
            <person name="Pitluck S."/>
            <person name="Pati A."/>
            <person name="Liolios K."/>
            <person name="Ivanova N."/>
            <person name="Mavromatis K."/>
            <person name="Mikhailova N."/>
            <person name="Chen A."/>
            <person name="Palaniappan K."/>
            <person name="Land M."/>
            <person name="Hauser L."/>
            <person name="Chang Y.J."/>
            <person name="Jeffries C.D."/>
            <person name="Brettin T."/>
            <person name="Goker M."/>
            <person name="Beck B."/>
            <person name="Bristow J."/>
            <person name="Eisen J.A."/>
            <person name="Markowitz V."/>
            <person name="Hugenholtz P."/>
            <person name="Kyrpides N.C."/>
            <person name="Klenk H.P."/>
            <person name="Chen F."/>
        </authorList>
    </citation>
    <scope>NUCLEOTIDE SEQUENCE [LARGE SCALE GENOMIC DNA]</scope>
    <source>
        <strain evidence="3">ATCC 33386 / NCTC 11300</strain>
    </source>
</reference>
<keyword evidence="3" id="KW-1185">Reference proteome</keyword>
<evidence type="ECO:0000256" key="1">
    <source>
        <dbReference type="SAM" id="SignalP"/>
    </source>
</evidence>
<dbReference type="KEGG" id="str:Sterm_1644"/>